<dbReference type="AlphaFoldDB" id="A0A0K6FN80"/>
<evidence type="ECO:0000256" key="1">
    <source>
        <dbReference type="SAM" id="MobiDB-lite"/>
    </source>
</evidence>
<evidence type="ECO:0000313" key="3">
    <source>
        <dbReference type="Proteomes" id="UP000044841"/>
    </source>
</evidence>
<evidence type="ECO:0000313" key="2">
    <source>
        <dbReference type="EMBL" id="CUA67572.1"/>
    </source>
</evidence>
<proteinExistence type="predicted"/>
<protein>
    <submittedName>
        <fullName evidence="2">Uncharacterized protein</fullName>
    </submittedName>
</protein>
<feature type="region of interest" description="Disordered" evidence="1">
    <location>
        <begin position="1"/>
        <end position="28"/>
    </location>
</feature>
<gene>
    <name evidence="2" type="ORF">RSOLAG22IIIB_13449</name>
</gene>
<accession>A0A0K6FN80</accession>
<dbReference type="EMBL" id="CYGV01000140">
    <property type="protein sequence ID" value="CUA67572.1"/>
    <property type="molecule type" value="Genomic_DNA"/>
</dbReference>
<reference evidence="2 3" key="1">
    <citation type="submission" date="2015-07" db="EMBL/GenBank/DDBJ databases">
        <authorList>
            <person name="Noorani M."/>
        </authorList>
    </citation>
    <scope>NUCLEOTIDE SEQUENCE [LARGE SCALE GENOMIC DNA]</scope>
    <source>
        <strain evidence="2">BBA 69670</strain>
    </source>
</reference>
<sequence>MNQPNLPDIASAERNPPPEKIPQESNNDFRQLSEVVERIIQRIQVMADNVEAGVRLGNRIAIAKSLNWDARKNSQSLFPVPASNGATPAGFPRTVRAFKVLSGDDLSELIVHYGIVDPKKIPRKIATRRKLLARHIGMSLYR</sequence>
<keyword evidence="3" id="KW-1185">Reference proteome</keyword>
<name>A0A0K6FN80_9AGAM</name>
<dbReference type="Proteomes" id="UP000044841">
    <property type="component" value="Unassembled WGS sequence"/>
</dbReference>
<organism evidence="2 3">
    <name type="scientific">Rhizoctonia solani</name>
    <dbReference type="NCBI Taxonomy" id="456999"/>
    <lineage>
        <taxon>Eukaryota</taxon>
        <taxon>Fungi</taxon>
        <taxon>Dikarya</taxon>
        <taxon>Basidiomycota</taxon>
        <taxon>Agaricomycotina</taxon>
        <taxon>Agaricomycetes</taxon>
        <taxon>Cantharellales</taxon>
        <taxon>Ceratobasidiaceae</taxon>
        <taxon>Rhizoctonia</taxon>
    </lineage>
</organism>